<dbReference type="Proteomes" id="UP000193623">
    <property type="component" value="Unassembled WGS sequence"/>
</dbReference>
<evidence type="ECO:0000313" key="1">
    <source>
        <dbReference type="EMBL" id="SLN54641.1"/>
    </source>
</evidence>
<gene>
    <name evidence="1" type="ORF">PSJ8397_02856</name>
</gene>
<reference evidence="1 2" key="1">
    <citation type="submission" date="2017-03" db="EMBL/GenBank/DDBJ databases">
        <authorList>
            <person name="Afonso C.L."/>
            <person name="Miller P.J."/>
            <person name="Scott M.A."/>
            <person name="Spackman E."/>
            <person name="Goraichik I."/>
            <person name="Dimitrov K.M."/>
            <person name="Suarez D.L."/>
            <person name="Swayne D.E."/>
        </authorList>
    </citation>
    <scope>NUCLEOTIDE SEQUENCE [LARGE SCALE GENOMIC DNA]</scope>
    <source>
        <strain evidence="1 2">CECT 8397</strain>
    </source>
</reference>
<name>A0A1Y5T3R7_9RHOB</name>
<dbReference type="EMBL" id="FWFT01000005">
    <property type="protein sequence ID" value="SLN54641.1"/>
    <property type="molecule type" value="Genomic_DNA"/>
</dbReference>
<keyword evidence="2" id="KW-1185">Reference proteome</keyword>
<dbReference type="AlphaFoldDB" id="A0A1Y5T3R7"/>
<organism evidence="1 2">
    <name type="scientific">Pseudooctadecabacter jejudonensis</name>
    <dbReference type="NCBI Taxonomy" id="1391910"/>
    <lineage>
        <taxon>Bacteria</taxon>
        <taxon>Pseudomonadati</taxon>
        <taxon>Pseudomonadota</taxon>
        <taxon>Alphaproteobacteria</taxon>
        <taxon>Rhodobacterales</taxon>
        <taxon>Paracoccaceae</taxon>
        <taxon>Pseudooctadecabacter</taxon>
    </lineage>
</organism>
<proteinExistence type="predicted"/>
<accession>A0A1Y5T3R7</accession>
<protein>
    <submittedName>
        <fullName evidence="1">Uncharacterized protein</fullName>
    </submittedName>
</protein>
<dbReference type="RefSeq" id="WP_143515484.1">
    <property type="nucleotide sequence ID" value="NZ_FWFT01000005.1"/>
</dbReference>
<sequence length="215" mass="23299">MRIEPVAFLLVMVPMMVPAQPTELCQPTEAGLYTQDCIDDLRQRPLRAAATQARRTCDQVASQLNGQPYFVQHLGNAEVGTLCHVAPLDLGSDDASGLLAQLDAFNGDDDNPALPNGNNPTNWQNVVPEDIAALQAFLDGYDPTIGFPQIGGTGEAIVVEAPSYSNQGVFVDPVDVQQFKFVDSVGDSTIYRATPEVRLLIDNATNQLLEMDILR</sequence>
<evidence type="ECO:0000313" key="2">
    <source>
        <dbReference type="Proteomes" id="UP000193623"/>
    </source>
</evidence>